<sequence>MSLKLNVLSLNRTDLYAHALSLFVRSNVHKVFDLSVSQLLDFLIDVADRYTEAPYHTFYHAVDIVTILYYLCHDLNADRYLTDLDKSILLVAALCHDIGHPGFTNSFQINTKTELAEKYGGTSTLETYSVHLTMELLNKHNTANSHVVRDTIKDLILSTDMAYHSELVKQADQLIHLIEQARSPSSGNKRKHSTSTTLMPTANLDAESRTSLCRILLHAADISNMARPWVISKQWSDLIVQEFFSQGDEERKRKMTISPGMDRELCSQPSISLKFGQLILPYFESLVSLLPKSHVFVDFLVANSTRWERLDQHTQAPLPNTTTTTIRRVSSDIRATSTTVTTTTTTTTTPPPPTLITAAAATATAIKYKRIRLGFRSKSFPTVLYHHHQHQHHYHSNVIIEKNNLLPLVNFKSSLLYDTTKTNIESIVLYHPYDQ</sequence>
<name>A0AAN7DRX4_9FUNG</name>
<comment type="similarity">
    <text evidence="5">Belongs to the cyclic nucleotide phosphodiesterase family.</text>
</comment>
<dbReference type="GeneID" id="89952060"/>
<keyword evidence="1 4" id="KW-0479">Metal-binding</keyword>
<dbReference type="EMBL" id="JASEJX010000011">
    <property type="protein sequence ID" value="KAK4520241.1"/>
    <property type="molecule type" value="Genomic_DNA"/>
</dbReference>
<organism evidence="7 8">
    <name type="scientific">Mucor velutinosus</name>
    <dbReference type="NCBI Taxonomy" id="708070"/>
    <lineage>
        <taxon>Eukaryota</taxon>
        <taxon>Fungi</taxon>
        <taxon>Fungi incertae sedis</taxon>
        <taxon>Mucoromycota</taxon>
        <taxon>Mucoromycotina</taxon>
        <taxon>Mucoromycetes</taxon>
        <taxon>Mucorales</taxon>
        <taxon>Mucorineae</taxon>
        <taxon>Mucoraceae</taxon>
        <taxon>Mucor</taxon>
    </lineage>
</organism>
<evidence type="ECO:0000256" key="1">
    <source>
        <dbReference type="ARBA" id="ARBA00022723"/>
    </source>
</evidence>
<proteinExistence type="inferred from homology"/>
<dbReference type="InterPro" id="IPR023174">
    <property type="entry name" value="PDEase_CS"/>
</dbReference>
<keyword evidence="2 5" id="KW-0378">Hydrolase</keyword>
<dbReference type="Gene3D" id="1.10.1300.10">
    <property type="entry name" value="3'5'-cyclic nucleotide phosphodiesterase, catalytic domain"/>
    <property type="match status" value="1"/>
</dbReference>
<comment type="caution">
    <text evidence="7">The sequence shown here is derived from an EMBL/GenBank/DDBJ whole genome shotgun (WGS) entry which is preliminary data.</text>
</comment>
<dbReference type="EC" id="3.1.4.-" evidence="5"/>
<evidence type="ECO:0000256" key="5">
    <source>
        <dbReference type="RuleBase" id="RU363067"/>
    </source>
</evidence>
<evidence type="ECO:0000256" key="3">
    <source>
        <dbReference type="PIRSR" id="PIRSR623088-1"/>
    </source>
</evidence>
<feature type="binding site" evidence="4">
    <location>
        <position position="60"/>
    </location>
    <ligand>
        <name>Zn(2+)</name>
        <dbReference type="ChEBI" id="CHEBI:29105"/>
        <label>1</label>
    </ligand>
</feature>
<dbReference type="RefSeq" id="XP_064686907.1">
    <property type="nucleotide sequence ID" value="XM_064827623.1"/>
</dbReference>
<dbReference type="AlphaFoldDB" id="A0AAN7DRX4"/>
<dbReference type="SMART" id="SM00471">
    <property type="entry name" value="HDc"/>
    <property type="match status" value="1"/>
</dbReference>
<feature type="active site" description="Proton donor" evidence="3">
    <location>
        <position position="56"/>
    </location>
</feature>
<feature type="binding site" evidence="4">
    <location>
        <position position="97"/>
    </location>
    <ligand>
        <name>Zn(2+)</name>
        <dbReference type="ChEBI" id="CHEBI:29105"/>
        <label>2</label>
    </ligand>
</feature>
<evidence type="ECO:0000256" key="4">
    <source>
        <dbReference type="PIRSR" id="PIRSR623088-3"/>
    </source>
</evidence>
<dbReference type="Proteomes" id="UP001304243">
    <property type="component" value="Unassembled WGS sequence"/>
</dbReference>
<dbReference type="InterPro" id="IPR036971">
    <property type="entry name" value="PDEase_catalytic_dom_sf"/>
</dbReference>
<dbReference type="PRINTS" id="PR00387">
    <property type="entry name" value="PDIESTERASE1"/>
</dbReference>
<evidence type="ECO:0000313" key="7">
    <source>
        <dbReference type="EMBL" id="KAK4520241.1"/>
    </source>
</evidence>
<dbReference type="SUPFAM" id="SSF109604">
    <property type="entry name" value="HD-domain/PDEase-like"/>
    <property type="match status" value="1"/>
</dbReference>
<feature type="binding site" evidence="4">
    <location>
        <position position="96"/>
    </location>
    <ligand>
        <name>Zn(2+)</name>
        <dbReference type="ChEBI" id="CHEBI:29105"/>
        <label>1</label>
    </ligand>
</feature>
<dbReference type="PROSITE" id="PS51845">
    <property type="entry name" value="PDEASE_I_2"/>
    <property type="match status" value="1"/>
</dbReference>
<evidence type="ECO:0000256" key="2">
    <source>
        <dbReference type="ARBA" id="ARBA00022801"/>
    </source>
</evidence>
<dbReference type="InterPro" id="IPR003607">
    <property type="entry name" value="HD/PDEase_dom"/>
</dbReference>
<dbReference type="GO" id="GO:0007165">
    <property type="term" value="P:signal transduction"/>
    <property type="evidence" value="ECO:0007669"/>
    <property type="project" value="InterPro"/>
</dbReference>
<dbReference type="GO" id="GO:0046872">
    <property type="term" value="F:metal ion binding"/>
    <property type="evidence" value="ECO:0007669"/>
    <property type="project" value="UniProtKB-KW"/>
</dbReference>
<accession>A0AAN7DRX4</accession>
<evidence type="ECO:0000259" key="6">
    <source>
        <dbReference type="PROSITE" id="PS51845"/>
    </source>
</evidence>
<evidence type="ECO:0000313" key="8">
    <source>
        <dbReference type="Proteomes" id="UP001304243"/>
    </source>
</evidence>
<comment type="cofactor">
    <cofactor evidence="5">
        <name>a divalent metal cation</name>
        <dbReference type="ChEBI" id="CHEBI:60240"/>
    </cofactor>
    <text evidence="5">Binds 2 divalent metal cations per subunit. Site 1 may preferentially bind zinc ions, while site 2 has a preference for magnesium and/or manganese ions.</text>
</comment>
<dbReference type="PANTHER" id="PTHR11347">
    <property type="entry name" value="CYCLIC NUCLEOTIDE PHOSPHODIESTERASE"/>
    <property type="match status" value="1"/>
</dbReference>
<dbReference type="Pfam" id="PF00233">
    <property type="entry name" value="PDEase_I"/>
    <property type="match status" value="1"/>
</dbReference>
<protein>
    <recommendedName>
        <fullName evidence="5">Phosphodiesterase</fullName>
        <ecNumber evidence="5">3.1.4.-</ecNumber>
    </recommendedName>
</protein>
<dbReference type="GO" id="GO:0004114">
    <property type="term" value="F:3',5'-cyclic-nucleotide phosphodiesterase activity"/>
    <property type="evidence" value="ECO:0007669"/>
    <property type="project" value="InterPro"/>
</dbReference>
<keyword evidence="8" id="KW-1185">Reference proteome</keyword>
<gene>
    <name evidence="7" type="ORF">ATC70_008374</name>
</gene>
<dbReference type="InterPro" id="IPR002073">
    <property type="entry name" value="PDEase_catalytic_dom"/>
</dbReference>
<feature type="binding site" evidence="4">
    <location>
        <position position="97"/>
    </location>
    <ligand>
        <name>Zn(2+)</name>
        <dbReference type="ChEBI" id="CHEBI:29105"/>
        <label>1</label>
    </ligand>
</feature>
<reference evidence="7 8" key="1">
    <citation type="submission" date="2022-11" db="EMBL/GenBank/DDBJ databases">
        <title>Mucor velutinosus strain NIH1002 WGS.</title>
        <authorList>
            <person name="Subramanian P."/>
            <person name="Mullikin J.C."/>
            <person name="Segre J.A."/>
            <person name="Zelazny A.M."/>
        </authorList>
    </citation>
    <scope>NUCLEOTIDE SEQUENCE [LARGE SCALE GENOMIC DNA]</scope>
    <source>
        <strain evidence="7 8">NIH1002</strain>
    </source>
</reference>
<feature type="binding site" evidence="4">
    <location>
        <position position="221"/>
    </location>
    <ligand>
        <name>Zn(2+)</name>
        <dbReference type="ChEBI" id="CHEBI:29105"/>
        <label>1</label>
    </ligand>
</feature>
<feature type="domain" description="PDEase" evidence="6">
    <location>
        <begin position="1"/>
        <end position="314"/>
    </location>
</feature>
<dbReference type="PROSITE" id="PS00126">
    <property type="entry name" value="PDEASE_I_1"/>
    <property type="match status" value="1"/>
</dbReference>
<dbReference type="InterPro" id="IPR023088">
    <property type="entry name" value="PDEase"/>
</dbReference>
<dbReference type="CDD" id="cd00077">
    <property type="entry name" value="HDc"/>
    <property type="match status" value="1"/>
</dbReference>